<evidence type="ECO:0000313" key="5">
    <source>
        <dbReference type="Proteomes" id="UP001075354"/>
    </source>
</evidence>
<name>A0AAV7X1S1_9NEOP</name>
<organism evidence="4 5">
    <name type="scientific">Megalurothrips usitatus</name>
    <name type="common">bean blossom thrips</name>
    <dbReference type="NCBI Taxonomy" id="439358"/>
    <lineage>
        <taxon>Eukaryota</taxon>
        <taxon>Metazoa</taxon>
        <taxon>Ecdysozoa</taxon>
        <taxon>Arthropoda</taxon>
        <taxon>Hexapoda</taxon>
        <taxon>Insecta</taxon>
        <taxon>Pterygota</taxon>
        <taxon>Neoptera</taxon>
        <taxon>Paraneoptera</taxon>
        <taxon>Thysanoptera</taxon>
        <taxon>Terebrantia</taxon>
        <taxon>Thripoidea</taxon>
        <taxon>Thripidae</taxon>
        <taxon>Megalurothrips</taxon>
    </lineage>
</organism>
<keyword evidence="1" id="KW-0862">Zinc</keyword>
<dbReference type="InterPro" id="IPR036875">
    <property type="entry name" value="Znf_CCHC_sf"/>
</dbReference>
<evidence type="ECO:0000256" key="1">
    <source>
        <dbReference type="PROSITE-ProRule" id="PRU00047"/>
    </source>
</evidence>
<accession>A0AAV7X1S1</accession>
<keyword evidence="1" id="KW-0863">Zinc-finger</keyword>
<dbReference type="PROSITE" id="PS50158">
    <property type="entry name" value="ZF_CCHC"/>
    <property type="match status" value="1"/>
</dbReference>
<evidence type="ECO:0000313" key="4">
    <source>
        <dbReference type="EMBL" id="KAJ1518915.1"/>
    </source>
</evidence>
<feature type="compositionally biased region" description="Basic and acidic residues" evidence="2">
    <location>
        <begin position="447"/>
        <end position="467"/>
    </location>
</feature>
<protein>
    <recommendedName>
        <fullName evidence="3">CCHC-type domain-containing protein</fullName>
    </recommendedName>
</protein>
<keyword evidence="5" id="KW-1185">Reference proteome</keyword>
<evidence type="ECO:0000256" key="2">
    <source>
        <dbReference type="SAM" id="MobiDB-lite"/>
    </source>
</evidence>
<reference evidence="4" key="1">
    <citation type="submission" date="2022-12" db="EMBL/GenBank/DDBJ databases">
        <title>Chromosome-level genome assembly of the bean flower thrips Megalurothrips usitatus.</title>
        <authorList>
            <person name="Ma L."/>
            <person name="Liu Q."/>
            <person name="Li H."/>
            <person name="Cai W."/>
        </authorList>
    </citation>
    <scope>NUCLEOTIDE SEQUENCE</scope>
    <source>
        <strain evidence="4">Cailab_2022a</strain>
    </source>
</reference>
<dbReference type="SUPFAM" id="SSF57756">
    <property type="entry name" value="Retrovirus zinc finger-like domains"/>
    <property type="match status" value="1"/>
</dbReference>
<comment type="caution">
    <text evidence="4">The sequence shown here is derived from an EMBL/GenBank/DDBJ whole genome shotgun (WGS) entry which is preliminary data.</text>
</comment>
<feature type="domain" description="CCHC-type" evidence="3">
    <location>
        <begin position="437"/>
        <end position="451"/>
    </location>
</feature>
<dbReference type="InterPro" id="IPR001878">
    <property type="entry name" value="Znf_CCHC"/>
</dbReference>
<proteinExistence type="predicted"/>
<feature type="region of interest" description="Disordered" evidence="2">
    <location>
        <begin position="447"/>
        <end position="509"/>
    </location>
</feature>
<keyword evidence="1" id="KW-0479">Metal-binding</keyword>
<dbReference type="EMBL" id="JAPTSV010000830">
    <property type="protein sequence ID" value="KAJ1518915.1"/>
    <property type="molecule type" value="Genomic_DNA"/>
</dbReference>
<sequence>MDILVKEAALITPDNAEEILQQLQIVARHLDLSRASQDLDKANDLIAEEIRREFPAARQTVFLFRRRSQDMYLENPLAVREKSSDRSCYIGGQAAVNRHHNCGRCVEMQSMLATIRKENEYLRARAEEQGNNICELMKRLQGVEHRLAEQSCGNQFLKINKTYGGKPHEDFEDFKEYVSEVMSTVGGTVRQRIHILLDKLNGAAHSEAGTFRRENPHATVEQILDHLGQVFDQSRNLWEALRRMRDRVWYRDSESLREYICQKKALMSKVDVPNGEKRNRYLLEGMGEPYKSQFEMHADVPANELIAAIETVVGVQSHQPDNGSPFAAEEVHKTVSTRLKEAARMADGLWARQVRTTGRDTDYNEELQQPAAIDMGALSATIKEAVAAAIPPAQPPPQQVAPDNEHSVTLRRLEAIVASMQKMSTQQAQKAPQAPIRCWRCKMEGHRVRDCGDPRGDRWRERSRASPERTTGCHSATRPDPCQAADFAPNPTWTGRPSTERGPTRGTGW</sequence>
<dbReference type="Proteomes" id="UP001075354">
    <property type="component" value="Unassembled WGS sequence"/>
</dbReference>
<dbReference type="AlphaFoldDB" id="A0AAV7X1S1"/>
<dbReference type="GO" id="GO:0008270">
    <property type="term" value="F:zinc ion binding"/>
    <property type="evidence" value="ECO:0007669"/>
    <property type="project" value="UniProtKB-KW"/>
</dbReference>
<gene>
    <name evidence="4" type="ORF">ONE63_011476</name>
</gene>
<evidence type="ECO:0000259" key="3">
    <source>
        <dbReference type="PROSITE" id="PS50158"/>
    </source>
</evidence>
<dbReference type="GO" id="GO:0003676">
    <property type="term" value="F:nucleic acid binding"/>
    <property type="evidence" value="ECO:0007669"/>
    <property type="project" value="InterPro"/>
</dbReference>